<evidence type="ECO:0000313" key="3">
    <source>
        <dbReference type="Proteomes" id="UP001430953"/>
    </source>
</evidence>
<keyword evidence="3" id="KW-1185">Reference proteome</keyword>
<evidence type="ECO:0000313" key="2">
    <source>
        <dbReference type="EMBL" id="KAL0131246.1"/>
    </source>
</evidence>
<keyword evidence="1" id="KW-0812">Transmembrane</keyword>
<dbReference type="Proteomes" id="UP001430953">
    <property type="component" value="Unassembled WGS sequence"/>
</dbReference>
<protein>
    <submittedName>
        <fullName evidence="2">Uncharacterized protein</fullName>
    </submittedName>
</protein>
<keyword evidence="1" id="KW-1133">Transmembrane helix</keyword>
<accession>A0AAW2GVB7</accession>
<reference evidence="2 3" key="1">
    <citation type="submission" date="2023-03" db="EMBL/GenBank/DDBJ databases">
        <title>High recombination rates correlate with genetic variation in Cardiocondyla obscurior ants.</title>
        <authorList>
            <person name="Errbii M."/>
        </authorList>
    </citation>
    <scope>NUCLEOTIDE SEQUENCE [LARGE SCALE GENOMIC DNA]</scope>
    <source>
        <strain evidence="2">Alpha-2009</strain>
        <tissue evidence="2">Whole body</tissue>
    </source>
</reference>
<name>A0AAW2GVB7_9HYME</name>
<sequence length="131" mass="14900">MQLTQIALWQGWLRTGCRLGWTRVSRRGLRARTMRPRAPQTPRRVIVLRAYMGVRVSRALTPRQIGTICLIGIISTGSYTYNVIFALLPLLRTRPRNSIAKGSLASLDEINNKCKYGAGHIKNYVNFEDIK</sequence>
<gene>
    <name evidence="2" type="ORF">PUN28_002661</name>
</gene>
<comment type="caution">
    <text evidence="2">The sequence shown here is derived from an EMBL/GenBank/DDBJ whole genome shotgun (WGS) entry which is preliminary data.</text>
</comment>
<organism evidence="2 3">
    <name type="scientific">Cardiocondyla obscurior</name>
    <dbReference type="NCBI Taxonomy" id="286306"/>
    <lineage>
        <taxon>Eukaryota</taxon>
        <taxon>Metazoa</taxon>
        <taxon>Ecdysozoa</taxon>
        <taxon>Arthropoda</taxon>
        <taxon>Hexapoda</taxon>
        <taxon>Insecta</taxon>
        <taxon>Pterygota</taxon>
        <taxon>Neoptera</taxon>
        <taxon>Endopterygota</taxon>
        <taxon>Hymenoptera</taxon>
        <taxon>Apocrita</taxon>
        <taxon>Aculeata</taxon>
        <taxon>Formicoidea</taxon>
        <taxon>Formicidae</taxon>
        <taxon>Myrmicinae</taxon>
        <taxon>Cardiocondyla</taxon>
    </lineage>
</organism>
<dbReference type="AlphaFoldDB" id="A0AAW2GVB7"/>
<proteinExistence type="predicted"/>
<keyword evidence="1" id="KW-0472">Membrane</keyword>
<feature type="transmembrane region" description="Helical" evidence="1">
    <location>
        <begin position="65"/>
        <end position="91"/>
    </location>
</feature>
<dbReference type="EMBL" id="JADYXP020000002">
    <property type="protein sequence ID" value="KAL0131246.1"/>
    <property type="molecule type" value="Genomic_DNA"/>
</dbReference>
<evidence type="ECO:0000256" key="1">
    <source>
        <dbReference type="SAM" id="Phobius"/>
    </source>
</evidence>